<evidence type="ECO:0000256" key="3">
    <source>
        <dbReference type="ARBA" id="ARBA00012899"/>
    </source>
</evidence>
<keyword evidence="4" id="KW-0808">Transferase</keyword>
<dbReference type="Gene3D" id="3.40.1160.10">
    <property type="entry name" value="Acetylglutamate kinase-like"/>
    <property type="match status" value="1"/>
</dbReference>
<dbReference type="OrthoDB" id="409889at2759"/>
<comment type="caution">
    <text evidence="13">The sequence shown here is derived from an EMBL/GenBank/DDBJ whole genome shotgun (WGS) entry which is preliminary data.</text>
</comment>
<keyword evidence="8" id="KW-0665">Pyrimidine biosynthesis</keyword>
<dbReference type="EMBL" id="SWLB01000025">
    <property type="protein sequence ID" value="KAF3322066.1"/>
    <property type="molecule type" value="Genomic_DNA"/>
</dbReference>
<feature type="region of interest" description="Disordered" evidence="10">
    <location>
        <begin position="1"/>
        <end position="67"/>
    </location>
</feature>
<evidence type="ECO:0000256" key="6">
    <source>
        <dbReference type="ARBA" id="ARBA00022777"/>
    </source>
</evidence>
<evidence type="ECO:0000313" key="14">
    <source>
        <dbReference type="Proteomes" id="UP000623129"/>
    </source>
</evidence>
<dbReference type="GO" id="GO:0005524">
    <property type="term" value="F:ATP binding"/>
    <property type="evidence" value="ECO:0007669"/>
    <property type="project" value="UniProtKB-KW"/>
</dbReference>
<sequence>MTSCEEDDDFALLGDGDGDGDGGNDSDAKAKRRKPAHHNSEKKKDLVADSPYSLVPKKQPSGGDVYRKDREEWSDGAIEALLDAYTHRFELLNRGNLRGRDWEDVAAAVNTTTPTSNKTVEQCKNKIDNLKKRFKVECHRLSSSSTPTSHWPWFSKLHLIVSSSSSTNNNNNNNSSSSAAAARGGSPIPVSIPIPITNADDDGSPSASASGTPAPALVRNSKRYAVAAPVMRVFNVPRCKWKRVLLKVSGAALAGTATPPHNVDPKAVMLIAREIQVASRQGIQVAVVVGGRNIFCGESWIASTAVDRASTYQICMMASVMNAMVLQASLEKIGVATRMQTNLTMQEVAEPYIRRKAISHLDKGRVVIFGGIASGLGNPLFTTDAAASLRASEINADAVLKGTTVDALYSGCHPGSGNNSSPGFEHISYREFVSRGYTPMDTTAVAFCEENNIPVVLFNLLEPGNISRAIAGDQIGTLIDQSGQIG</sequence>
<dbReference type="GO" id="GO:0044210">
    <property type="term" value="P:'de novo' CTP biosynthetic process"/>
    <property type="evidence" value="ECO:0007669"/>
    <property type="project" value="UniProtKB-UniPathway"/>
</dbReference>
<reference evidence="13" key="1">
    <citation type="submission" date="2020-01" db="EMBL/GenBank/DDBJ databases">
        <title>Genome sequence of Kobresia littledalei, the first chromosome-level genome in the family Cyperaceae.</title>
        <authorList>
            <person name="Qu G."/>
        </authorList>
    </citation>
    <scope>NUCLEOTIDE SEQUENCE</scope>
    <source>
        <strain evidence="13">C.B.Clarke</strain>
        <tissue evidence="13">Leaf</tissue>
    </source>
</reference>
<dbReference type="Pfam" id="PF00696">
    <property type="entry name" value="AA_kinase"/>
    <property type="match status" value="1"/>
</dbReference>
<evidence type="ECO:0000256" key="1">
    <source>
        <dbReference type="ARBA" id="ARBA00004791"/>
    </source>
</evidence>
<evidence type="ECO:0000256" key="8">
    <source>
        <dbReference type="ARBA" id="ARBA00022975"/>
    </source>
</evidence>
<evidence type="ECO:0000256" key="9">
    <source>
        <dbReference type="ARBA" id="ARBA00032092"/>
    </source>
</evidence>
<dbReference type="InterPro" id="IPR015963">
    <property type="entry name" value="Uridylate_kinase_bac"/>
</dbReference>
<keyword evidence="7" id="KW-0067">ATP-binding</keyword>
<feature type="compositionally biased region" description="Low complexity" evidence="10">
    <location>
        <begin position="204"/>
        <end position="214"/>
    </location>
</feature>
<dbReference type="PANTHER" id="PTHR42833:SF1">
    <property type="entry name" value="UMP KINASE"/>
    <property type="match status" value="1"/>
</dbReference>
<evidence type="ECO:0000256" key="7">
    <source>
        <dbReference type="ARBA" id="ARBA00022840"/>
    </source>
</evidence>
<dbReference type="InterPro" id="IPR044822">
    <property type="entry name" value="Myb_DNA-bind_4"/>
</dbReference>
<dbReference type="GO" id="GO:0006225">
    <property type="term" value="P:UDP biosynthetic process"/>
    <property type="evidence" value="ECO:0007669"/>
    <property type="project" value="TreeGrafter"/>
</dbReference>
<name>A0A833QGL4_9POAL</name>
<feature type="compositionally biased region" description="Basic and acidic residues" evidence="10">
    <location>
        <begin position="38"/>
        <end position="47"/>
    </location>
</feature>
<keyword evidence="6 13" id="KW-0418">Kinase</keyword>
<dbReference type="EC" id="2.7.4.22" evidence="3"/>
<evidence type="ECO:0000313" key="13">
    <source>
        <dbReference type="EMBL" id="KAF3322066.1"/>
    </source>
</evidence>
<feature type="compositionally biased region" description="Acidic residues" evidence="10">
    <location>
        <begin position="1"/>
        <end position="24"/>
    </location>
</feature>
<keyword evidence="14" id="KW-1185">Reference proteome</keyword>
<dbReference type="Pfam" id="PF13837">
    <property type="entry name" value="Myb_DNA-bind_4"/>
    <property type="match status" value="1"/>
</dbReference>
<comment type="similarity">
    <text evidence="2">Belongs to the UMP kinase family.</text>
</comment>
<dbReference type="Proteomes" id="UP000623129">
    <property type="component" value="Unassembled WGS sequence"/>
</dbReference>
<feature type="domain" description="Myb/SANT-like DNA-binding" evidence="12">
    <location>
        <begin position="70"/>
        <end position="159"/>
    </location>
</feature>
<feature type="compositionally biased region" description="Low complexity" evidence="10">
    <location>
        <begin position="164"/>
        <end position="196"/>
    </location>
</feature>
<dbReference type="FunFam" id="1.10.10.60:FF:000238">
    <property type="entry name" value="Aspartate/glutamate/uridylate kinase family protein"/>
    <property type="match status" value="1"/>
</dbReference>
<dbReference type="AlphaFoldDB" id="A0A833QGL4"/>
<protein>
    <recommendedName>
        <fullName evidence="3">UMP kinase</fullName>
        <ecNumber evidence="3">2.7.4.22</ecNumber>
    </recommendedName>
    <alternativeName>
        <fullName evidence="9">Uridine monophosphate kinase</fullName>
    </alternativeName>
</protein>
<feature type="domain" description="Aspartate/glutamate/uridylate kinase" evidence="11">
    <location>
        <begin position="242"/>
        <end position="459"/>
    </location>
</feature>
<dbReference type="HAMAP" id="MF_01220_B">
    <property type="entry name" value="PyrH_B"/>
    <property type="match status" value="1"/>
</dbReference>
<dbReference type="InterPro" id="IPR036393">
    <property type="entry name" value="AceGlu_kinase-like_sf"/>
</dbReference>
<evidence type="ECO:0000256" key="2">
    <source>
        <dbReference type="ARBA" id="ARBA00007614"/>
    </source>
</evidence>
<proteinExistence type="inferred from homology"/>
<feature type="region of interest" description="Disordered" evidence="10">
    <location>
        <begin position="164"/>
        <end position="214"/>
    </location>
</feature>
<keyword evidence="5" id="KW-0547">Nucleotide-binding</keyword>
<dbReference type="UniPathway" id="UPA00159">
    <property type="reaction ID" value="UER00275"/>
</dbReference>
<accession>A0A833QGL4</accession>
<evidence type="ECO:0000259" key="11">
    <source>
        <dbReference type="Pfam" id="PF00696"/>
    </source>
</evidence>
<dbReference type="GO" id="GO:0033862">
    <property type="term" value="F:UMP kinase activity"/>
    <property type="evidence" value="ECO:0007669"/>
    <property type="project" value="UniProtKB-EC"/>
</dbReference>
<gene>
    <name evidence="13" type="ORF">FCM35_KLT13207</name>
</gene>
<evidence type="ECO:0000256" key="5">
    <source>
        <dbReference type="ARBA" id="ARBA00022741"/>
    </source>
</evidence>
<organism evidence="13 14">
    <name type="scientific">Carex littledalei</name>
    <dbReference type="NCBI Taxonomy" id="544730"/>
    <lineage>
        <taxon>Eukaryota</taxon>
        <taxon>Viridiplantae</taxon>
        <taxon>Streptophyta</taxon>
        <taxon>Embryophyta</taxon>
        <taxon>Tracheophyta</taxon>
        <taxon>Spermatophyta</taxon>
        <taxon>Magnoliopsida</taxon>
        <taxon>Liliopsida</taxon>
        <taxon>Poales</taxon>
        <taxon>Cyperaceae</taxon>
        <taxon>Cyperoideae</taxon>
        <taxon>Cariceae</taxon>
        <taxon>Carex</taxon>
        <taxon>Carex subgen. Euthyceras</taxon>
    </lineage>
</organism>
<comment type="pathway">
    <text evidence="1">Pyrimidine metabolism; CTP biosynthesis via de novo pathway; UDP from UMP (UMPK route): step 1/1.</text>
</comment>
<dbReference type="GO" id="GO:0005737">
    <property type="term" value="C:cytoplasm"/>
    <property type="evidence" value="ECO:0007669"/>
    <property type="project" value="InterPro"/>
</dbReference>
<dbReference type="InterPro" id="IPR001048">
    <property type="entry name" value="Asp/Glu/Uridylate_kinase"/>
</dbReference>
<dbReference type="Gene3D" id="1.10.10.60">
    <property type="entry name" value="Homeodomain-like"/>
    <property type="match status" value="1"/>
</dbReference>
<dbReference type="PANTHER" id="PTHR42833">
    <property type="entry name" value="URIDYLATE KINASE"/>
    <property type="match status" value="1"/>
</dbReference>
<dbReference type="SUPFAM" id="SSF53633">
    <property type="entry name" value="Carbamate kinase-like"/>
    <property type="match status" value="1"/>
</dbReference>
<dbReference type="FunFam" id="3.40.1160.10:FF:000001">
    <property type="entry name" value="Uridylate kinase"/>
    <property type="match status" value="1"/>
</dbReference>
<evidence type="ECO:0000256" key="10">
    <source>
        <dbReference type="SAM" id="MobiDB-lite"/>
    </source>
</evidence>
<dbReference type="CDD" id="cd04254">
    <property type="entry name" value="AAK_UMPK-PyrH-Ec"/>
    <property type="match status" value="1"/>
</dbReference>
<evidence type="ECO:0000259" key="12">
    <source>
        <dbReference type="Pfam" id="PF13837"/>
    </source>
</evidence>
<evidence type="ECO:0000256" key="4">
    <source>
        <dbReference type="ARBA" id="ARBA00022679"/>
    </source>
</evidence>